<dbReference type="RefSeq" id="WP_342752283.1">
    <property type="nucleotide sequence ID" value="NZ_CP154825.1"/>
</dbReference>
<protein>
    <recommendedName>
        <fullName evidence="2">DUF6545 domain-containing protein</fullName>
    </recommendedName>
</protein>
<feature type="transmembrane region" description="Helical" evidence="1">
    <location>
        <begin position="221"/>
        <end position="243"/>
    </location>
</feature>
<dbReference type="InterPro" id="IPR050039">
    <property type="entry name" value="MAB_1171c-like"/>
</dbReference>
<evidence type="ECO:0000256" key="1">
    <source>
        <dbReference type="SAM" id="Phobius"/>
    </source>
</evidence>
<evidence type="ECO:0000313" key="3">
    <source>
        <dbReference type="EMBL" id="PPK66548.1"/>
    </source>
</evidence>
<reference evidence="3 4" key="1">
    <citation type="submission" date="2018-02" db="EMBL/GenBank/DDBJ databases">
        <title>Genomic Encyclopedia of Archaeal and Bacterial Type Strains, Phase II (KMG-II): from individual species to whole genera.</title>
        <authorList>
            <person name="Goeker M."/>
        </authorList>
    </citation>
    <scope>NUCLEOTIDE SEQUENCE [LARGE SCALE GENOMIC DNA]</scope>
    <source>
        <strain evidence="3 4">YU 961-1</strain>
    </source>
</reference>
<dbReference type="InterPro" id="IPR046675">
    <property type="entry name" value="DUF6545"/>
</dbReference>
<feature type="transmembrane region" description="Helical" evidence="1">
    <location>
        <begin position="35"/>
        <end position="53"/>
    </location>
</feature>
<keyword evidence="4" id="KW-1185">Reference proteome</keyword>
<feature type="transmembrane region" description="Helical" evidence="1">
    <location>
        <begin position="145"/>
        <end position="169"/>
    </location>
</feature>
<dbReference type="NCBIfam" id="NF042915">
    <property type="entry name" value="MAB_1171c_fam"/>
    <property type="match status" value="1"/>
</dbReference>
<dbReference type="Pfam" id="PF20182">
    <property type="entry name" value="DUF6545"/>
    <property type="match status" value="1"/>
</dbReference>
<dbReference type="AlphaFoldDB" id="A0A2S6GMT8"/>
<keyword evidence="1" id="KW-1133">Transmembrane helix</keyword>
<feature type="transmembrane region" description="Helical" evidence="1">
    <location>
        <begin position="190"/>
        <end position="215"/>
    </location>
</feature>
<dbReference type="EMBL" id="PTIX01000010">
    <property type="protein sequence ID" value="PPK66548.1"/>
    <property type="molecule type" value="Genomic_DNA"/>
</dbReference>
<accession>A0A2S6GMT8</accession>
<dbReference type="Proteomes" id="UP000239203">
    <property type="component" value="Unassembled WGS sequence"/>
</dbReference>
<sequence length="410" mass="44115">MYTALSVLALVVALLAVMSRVRRHVRTADRPARRANALACVALALALTLQLGPPRRWLDGIAGFNLSWPTQHTLVILAAWLVQTFFLYSFTGDRDEAARGTARRAILPIVTIAVILVLFHLAPGAPDFVYGPAGRTEAGGAGDPVAAWAFIAYSLYLGLALAEIARLSIRWSGKAGVLPRLRLALRLNTAGDAVGLLYCANKLVFQIALLCGVVPPWPEAMIGNVAAPLACALCLAGVSMATIKSTALTTPARAVAEWQRAAIGVRALRPLWTEVRRHMPEHRRASGLSSLREWVPVVNPAKLLYRGVIDIWDAYRTLRPLVPEDRLRDLEADARGRGLDDGAVVAVLDAAVFAFGLPAHSRAESTDATSDLVATSADLAPDLSSDLVRWRAAARAFSRSPLLAPHRAHL</sequence>
<name>A0A2S6GMT8_9PSEU</name>
<proteinExistence type="predicted"/>
<evidence type="ECO:0000313" key="4">
    <source>
        <dbReference type="Proteomes" id="UP000239203"/>
    </source>
</evidence>
<keyword evidence="1" id="KW-0472">Membrane</keyword>
<feature type="transmembrane region" description="Helical" evidence="1">
    <location>
        <begin position="73"/>
        <end position="93"/>
    </location>
</feature>
<evidence type="ECO:0000259" key="2">
    <source>
        <dbReference type="Pfam" id="PF20182"/>
    </source>
</evidence>
<organism evidence="3 4">
    <name type="scientific">Actinokineospora auranticolor</name>
    <dbReference type="NCBI Taxonomy" id="155976"/>
    <lineage>
        <taxon>Bacteria</taxon>
        <taxon>Bacillati</taxon>
        <taxon>Actinomycetota</taxon>
        <taxon>Actinomycetes</taxon>
        <taxon>Pseudonocardiales</taxon>
        <taxon>Pseudonocardiaceae</taxon>
        <taxon>Actinokineospora</taxon>
    </lineage>
</organism>
<keyword evidence="1" id="KW-0812">Transmembrane</keyword>
<feature type="transmembrane region" description="Helical" evidence="1">
    <location>
        <begin position="105"/>
        <end position="125"/>
    </location>
</feature>
<feature type="domain" description="DUF6545" evidence="2">
    <location>
        <begin position="258"/>
        <end position="399"/>
    </location>
</feature>
<feature type="transmembrane region" description="Helical" evidence="1">
    <location>
        <begin position="6"/>
        <end position="23"/>
    </location>
</feature>
<gene>
    <name evidence="3" type="ORF">CLV40_110252</name>
</gene>
<comment type="caution">
    <text evidence="3">The sequence shown here is derived from an EMBL/GenBank/DDBJ whole genome shotgun (WGS) entry which is preliminary data.</text>
</comment>